<feature type="compositionally biased region" description="Polar residues" evidence="1">
    <location>
        <begin position="7"/>
        <end position="17"/>
    </location>
</feature>
<reference evidence="2" key="1">
    <citation type="submission" date="2021-01" db="EMBL/GenBank/DDBJ databases">
        <title>Phytophthora aleatoria, a newly-described species from Pinus radiata is distinct from Phytophthora cactorum isolates based on comparative genomics.</title>
        <authorList>
            <person name="Mcdougal R."/>
            <person name="Panda P."/>
            <person name="Williams N."/>
            <person name="Studholme D.J."/>
        </authorList>
    </citation>
    <scope>NUCLEOTIDE SEQUENCE</scope>
    <source>
        <strain evidence="2">NZFS 4037</strain>
    </source>
</reference>
<comment type="caution">
    <text evidence="2">The sequence shown here is derived from an EMBL/GenBank/DDBJ whole genome shotgun (WGS) entry which is preliminary data.</text>
</comment>
<evidence type="ECO:0000313" key="3">
    <source>
        <dbReference type="Proteomes" id="UP000709295"/>
    </source>
</evidence>
<feature type="compositionally biased region" description="Low complexity" evidence="1">
    <location>
        <begin position="49"/>
        <end position="67"/>
    </location>
</feature>
<feature type="compositionally biased region" description="Basic residues" evidence="1">
    <location>
        <begin position="27"/>
        <end position="37"/>
    </location>
</feature>
<dbReference type="Proteomes" id="UP000709295">
    <property type="component" value="Unassembled WGS sequence"/>
</dbReference>
<protein>
    <submittedName>
        <fullName evidence="2">Uncharacterized protein</fullName>
    </submittedName>
</protein>
<gene>
    <name evidence="2" type="ORF">JG688_00016801</name>
</gene>
<evidence type="ECO:0000313" key="2">
    <source>
        <dbReference type="EMBL" id="KAG6944986.1"/>
    </source>
</evidence>
<name>A0A8J5LVX1_9STRA</name>
<feature type="region of interest" description="Disordered" evidence="1">
    <location>
        <begin position="1"/>
        <end position="67"/>
    </location>
</feature>
<accession>A0A8J5LVX1</accession>
<evidence type="ECO:0000256" key="1">
    <source>
        <dbReference type="SAM" id="MobiDB-lite"/>
    </source>
</evidence>
<dbReference type="AlphaFoldDB" id="A0A8J5LVX1"/>
<organism evidence="2 3">
    <name type="scientific">Phytophthora aleatoria</name>
    <dbReference type="NCBI Taxonomy" id="2496075"/>
    <lineage>
        <taxon>Eukaryota</taxon>
        <taxon>Sar</taxon>
        <taxon>Stramenopiles</taxon>
        <taxon>Oomycota</taxon>
        <taxon>Peronosporomycetes</taxon>
        <taxon>Peronosporales</taxon>
        <taxon>Peronosporaceae</taxon>
        <taxon>Phytophthora</taxon>
    </lineage>
</organism>
<proteinExistence type="predicted"/>
<keyword evidence="3" id="KW-1185">Reference proteome</keyword>
<dbReference type="EMBL" id="JAENGY010002217">
    <property type="protein sequence ID" value="KAG6944986.1"/>
    <property type="molecule type" value="Genomic_DNA"/>
</dbReference>
<sequence length="203" mass="22848">MTPCSDPRQNSQTQKSNFPLDETSFHKQTRKTYRPHSRPQDKNKQTHQSRSTLSSRLHPPPSLLSTLTAPPAQQVWHQLFSEPRTQLQHHEIDSVPDTSPPIYPTDALHLPVIRETYDFYEPRPWPTNVYYIMNNIFNASRPFPIAAKSTVNRYMCECDGGRCIADSGTSLTSGCVNAGMDFICDVQSMPDAAIASRPASIST</sequence>